<sequence>MSDCKDLSEPTRSEVRQKVLALIGDDTARRGVSDWAAQWVRRTDPDIEDPGVWLALTRLSGADFRDSPTTYLHGDEDFAAWLRELGES</sequence>
<comment type="caution">
    <text evidence="1">The sequence shown here is derived from an EMBL/GenBank/DDBJ whole genome shotgun (WGS) entry which is preliminary data.</text>
</comment>
<accession>A0ABV2RPU8</accession>
<protein>
    <recommendedName>
        <fullName evidence="3">DNA-binding protein</fullName>
    </recommendedName>
</protein>
<organism evidence="1 2">
    <name type="scientific">Bradyrhizobium japonicum</name>
    <dbReference type="NCBI Taxonomy" id="375"/>
    <lineage>
        <taxon>Bacteria</taxon>
        <taxon>Pseudomonadati</taxon>
        <taxon>Pseudomonadota</taxon>
        <taxon>Alphaproteobacteria</taxon>
        <taxon>Hyphomicrobiales</taxon>
        <taxon>Nitrobacteraceae</taxon>
        <taxon>Bradyrhizobium</taxon>
    </lineage>
</organism>
<name>A0ABV2RPU8_BRAJP</name>
<keyword evidence="2" id="KW-1185">Reference proteome</keyword>
<dbReference type="EMBL" id="JBEPTQ010000002">
    <property type="protein sequence ID" value="MET4718882.1"/>
    <property type="molecule type" value="Genomic_DNA"/>
</dbReference>
<reference evidence="1 2" key="1">
    <citation type="submission" date="2024-06" db="EMBL/GenBank/DDBJ databases">
        <title>Genomic Encyclopedia of Type Strains, Phase V (KMG-V): Genome sequencing to study the core and pangenomes of soil and plant-associated prokaryotes.</title>
        <authorList>
            <person name="Whitman W."/>
        </authorList>
    </citation>
    <scope>NUCLEOTIDE SEQUENCE [LARGE SCALE GENOMIC DNA]</scope>
    <source>
        <strain evidence="1 2">USDA 160</strain>
    </source>
</reference>
<evidence type="ECO:0008006" key="3">
    <source>
        <dbReference type="Google" id="ProtNLM"/>
    </source>
</evidence>
<evidence type="ECO:0000313" key="2">
    <source>
        <dbReference type="Proteomes" id="UP001549291"/>
    </source>
</evidence>
<evidence type="ECO:0000313" key="1">
    <source>
        <dbReference type="EMBL" id="MET4718882.1"/>
    </source>
</evidence>
<dbReference type="Proteomes" id="UP001549291">
    <property type="component" value="Unassembled WGS sequence"/>
</dbReference>
<gene>
    <name evidence="1" type="ORF">ABIF63_002988</name>
</gene>
<proteinExistence type="predicted"/>